<gene>
    <name evidence="5" type="ORF">UFOPK1827_00789</name>
</gene>
<evidence type="ECO:0000256" key="4">
    <source>
        <dbReference type="ARBA" id="ARBA00022833"/>
    </source>
</evidence>
<dbReference type="Gene3D" id="3.40.1050.10">
    <property type="entry name" value="Carbonic anhydrase"/>
    <property type="match status" value="1"/>
</dbReference>
<organism evidence="5">
    <name type="scientific">freshwater metagenome</name>
    <dbReference type="NCBI Taxonomy" id="449393"/>
    <lineage>
        <taxon>unclassified sequences</taxon>
        <taxon>metagenomes</taxon>
        <taxon>ecological metagenomes</taxon>
    </lineage>
</organism>
<evidence type="ECO:0000256" key="1">
    <source>
        <dbReference type="ARBA" id="ARBA00001947"/>
    </source>
</evidence>
<comment type="similarity">
    <text evidence="2">Belongs to the beta-class carbonic anhydrase family.</text>
</comment>
<proteinExistence type="inferred from homology"/>
<dbReference type="SUPFAM" id="SSF53056">
    <property type="entry name" value="beta-carbonic anhydrase, cab"/>
    <property type="match status" value="1"/>
</dbReference>
<dbReference type="InterPro" id="IPR036874">
    <property type="entry name" value="Carbonic_anhydrase_sf"/>
</dbReference>
<evidence type="ECO:0000313" key="5">
    <source>
        <dbReference type="EMBL" id="CAB4603422.1"/>
    </source>
</evidence>
<keyword evidence="3" id="KW-0479">Metal-binding</keyword>
<reference evidence="5" key="1">
    <citation type="submission" date="2020-05" db="EMBL/GenBank/DDBJ databases">
        <authorList>
            <person name="Chiriac C."/>
            <person name="Salcher M."/>
            <person name="Ghai R."/>
            <person name="Kavagutti S V."/>
        </authorList>
    </citation>
    <scope>NUCLEOTIDE SEQUENCE</scope>
</reference>
<accession>A0A6J6GPZ6</accession>
<dbReference type="GO" id="GO:0008270">
    <property type="term" value="F:zinc ion binding"/>
    <property type="evidence" value="ECO:0007669"/>
    <property type="project" value="InterPro"/>
</dbReference>
<dbReference type="AlphaFoldDB" id="A0A6J6GPZ6"/>
<dbReference type="CDD" id="cd03379">
    <property type="entry name" value="beta_CA_cladeD"/>
    <property type="match status" value="1"/>
</dbReference>
<dbReference type="PANTHER" id="PTHR43175:SF3">
    <property type="entry name" value="CARBON DISULFIDE HYDROLASE"/>
    <property type="match status" value="1"/>
</dbReference>
<protein>
    <submittedName>
        <fullName evidence="5">Unannotated protein</fullName>
    </submittedName>
</protein>
<dbReference type="SMART" id="SM00947">
    <property type="entry name" value="Pro_CA"/>
    <property type="match status" value="1"/>
</dbReference>
<dbReference type="Pfam" id="PF00484">
    <property type="entry name" value="Pro_CA"/>
    <property type="match status" value="1"/>
</dbReference>
<dbReference type="EMBL" id="CAEZUO010000028">
    <property type="protein sequence ID" value="CAB4603422.1"/>
    <property type="molecule type" value="Genomic_DNA"/>
</dbReference>
<evidence type="ECO:0000256" key="2">
    <source>
        <dbReference type="ARBA" id="ARBA00006217"/>
    </source>
</evidence>
<sequence length="178" mass="18823">MNSPPTIAAVDSFRDLVDGNSSYAAAFPNEALSAIPRQHIAVVTCMDCRIDPLAIFGFKVGDIHVMRNAGARITPDTLRSLIKSVNQLEVDRIAILHHTDCGAAKIDLPGLRAKVLAATGSDPDDVEFHLIGDQSAALDADIEAVRSCPYLPVGTAVAGFLYDVKTGVVEPHGSTFVG</sequence>
<comment type="cofactor">
    <cofactor evidence="1">
        <name>Zn(2+)</name>
        <dbReference type="ChEBI" id="CHEBI:29105"/>
    </cofactor>
</comment>
<dbReference type="PANTHER" id="PTHR43175">
    <property type="entry name" value="CARBONIC ANHYDRASE"/>
    <property type="match status" value="1"/>
</dbReference>
<dbReference type="GO" id="GO:0004089">
    <property type="term" value="F:carbonate dehydratase activity"/>
    <property type="evidence" value="ECO:0007669"/>
    <property type="project" value="InterPro"/>
</dbReference>
<keyword evidence="4" id="KW-0862">Zinc</keyword>
<name>A0A6J6GPZ6_9ZZZZ</name>
<evidence type="ECO:0000256" key="3">
    <source>
        <dbReference type="ARBA" id="ARBA00022723"/>
    </source>
</evidence>
<dbReference type="InterPro" id="IPR001765">
    <property type="entry name" value="Carbonic_anhydrase"/>
</dbReference>